<dbReference type="PANTHER" id="PTHR33148">
    <property type="entry name" value="PLASTID MOVEMENT IMPAIRED PROTEIN-RELATED"/>
    <property type="match status" value="1"/>
</dbReference>
<dbReference type="Proteomes" id="UP000655225">
    <property type="component" value="Unassembled WGS sequence"/>
</dbReference>
<comment type="caution">
    <text evidence="2">The sequence shown here is derived from an EMBL/GenBank/DDBJ whole genome shotgun (WGS) entry which is preliminary data.</text>
</comment>
<evidence type="ECO:0000313" key="2">
    <source>
        <dbReference type="EMBL" id="KAF8364988.1"/>
    </source>
</evidence>
<protein>
    <submittedName>
        <fullName evidence="2">Uncharacterized protein</fullName>
    </submittedName>
</protein>
<dbReference type="AlphaFoldDB" id="A0A834Y8A3"/>
<gene>
    <name evidence="2" type="ORF">HHK36_033009</name>
</gene>
<reference evidence="2 3" key="1">
    <citation type="submission" date="2020-04" db="EMBL/GenBank/DDBJ databases">
        <title>Plant Genome Project.</title>
        <authorList>
            <person name="Zhang R.-G."/>
        </authorList>
    </citation>
    <scope>NUCLEOTIDE SEQUENCE [LARGE SCALE GENOMIC DNA]</scope>
    <source>
        <strain evidence="2">YNK0</strain>
        <tissue evidence="2">Leaf</tissue>
    </source>
</reference>
<dbReference type="Pfam" id="PF14009">
    <property type="entry name" value="PADRE"/>
    <property type="match status" value="1"/>
</dbReference>
<name>A0A834Y8A3_TETSI</name>
<keyword evidence="1" id="KW-1133">Transmembrane helix</keyword>
<organism evidence="2 3">
    <name type="scientific">Tetracentron sinense</name>
    <name type="common">Spur-leaf</name>
    <dbReference type="NCBI Taxonomy" id="13715"/>
    <lineage>
        <taxon>Eukaryota</taxon>
        <taxon>Viridiplantae</taxon>
        <taxon>Streptophyta</taxon>
        <taxon>Embryophyta</taxon>
        <taxon>Tracheophyta</taxon>
        <taxon>Spermatophyta</taxon>
        <taxon>Magnoliopsida</taxon>
        <taxon>Trochodendrales</taxon>
        <taxon>Trochodendraceae</taxon>
        <taxon>Tetracentron</taxon>
    </lineage>
</organism>
<keyword evidence="1" id="KW-0812">Transmembrane</keyword>
<dbReference type="InterPro" id="IPR025322">
    <property type="entry name" value="PADRE_dom"/>
</dbReference>
<dbReference type="OrthoDB" id="1908589at2759"/>
<proteinExistence type="predicted"/>
<evidence type="ECO:0000313" key="3">
    <source>
        <dbReference type="Proteomes" id="UP000655225"/>
    </source>
</evidence>
<dbReference type="PANTHER" id="PTHR33148:SF2">
    <property type="entry name" value="DUF4228 DOMAIN-CONTAINING PROTEIN"/>
    <property type="match status" value="1"/>
</dbReference>
<accession>A0A834Y8A3</accession>
<keyword evidence="3" id="KW-1185">Reference proteome</keyword>
<evidence type="ECO:0000256" key="1">
    <source>
        <dbReference type="SAM" id="Phobius"/>
    </source>
</evidence>
<dbReference type="EMBL" id="JABCRI010001112">
    <property type="protein sequence ID" value="KAF8364988.1"/>
    <property type="molecule type" value="Genomic_DNA"/>
</dbReference>
<feature type="transmembrane region" description="Helical" evidence="1">
    <location>
        <begin position="41"/>
        <end position="60"/>
    </location>
</feature>
<keyword evidence="1" id="KW-0472">Membrane</keyword>
<sequence length="232" mass="25524">MGFRIPVIFSGGITSASPAASRRVQQQQYVCSSHGFNSNPIFFYFLFLICKSFVGFPILYSDPRSSHHYRQSLINPHRPIGNYCARTATAGHRKVLRVMKTNGKILEYRSSLLVKDLLVNFSGYGVAVSKEALQHLPPNYELKIGQIYYLHPSSSSVGPVSPAGISPLADTDGTSGIKRIKIIITKKQLQELLAKQVSVEEVLAGLQKGTWDGVDSPTSWRPTLGTILEGSE</sequence>